<sequence length="329" mass="36501">MGNEGSQPAGLEIEEKAVEATDAWTLHYASISCGNPRLSVFVGQSQEGRSPAALELSAKNLMLYRHPSIVKYVSSWKRGDCWNLATEEVKPLAEVLPQLTPIQICLGLHSILEALIFLHEKAEASHNNICCASIYVSHDGSWKLGGFENLCRFKDLTPEFLHRTRTRRYDRGIAPEEEEVNGLKTVKGSILEPWAIDTYAFGVLAEELLRSATSRTFGATSTNLSPADELPALSDFKDLLKKHLQHCNPSLRAKLSSVLKHPFFSHPLISIHGFLIDLPLKAESEKEEFFSMRGTSIDAHEVKEVATVYPISPPSVPQIPVPLPQQLLL</sequence>
<evidence type="ECO:0000313" key="3">
    <source>
        <dbReference type="EMBL" id="KAG8230921.1"/>
    </source>
</evidence>
<evidence type="ECO:0000259" key="2">
    <source>
        <dbReference type="PROSITE" id="PS50011"/>
    </source>
</evidence>
<dbReference type="Gene3D" id="3.30.200.20">
    <property type="entry name" value="Phosphorylase Kinase, domain 1"/>
    <property type="match status" value="1"/>
</dbReference>
<dbReference type="GO" id="GO:0005524">
    <property type="term" value="F:ATP binding"/>
    <property type="evidence" value="ECO:0007669"/>
    <property type="project" value="InterPro"/>
</dbReference>
<evidence type="ECO:0000256" key="1">
    <source>
        <dbReference type="ARBA" id="ARBA00038349"/>
    </source>
</evidence>
<dbReference type="PANTHER" id="PTHR12984:SF15">
    <property type="entry name" value="PROTEIN-ASSOCIATING WITH THE CARBOXYL-TERMINAL DOMAIN OF EZRIN"/>
    <property type="match status" value="1"/>
</dbReference>
<comment type="caution">
    <text evidence="3">The sequence shown here is derived from an EMBL/GenBank/DDBJ whole genome shotgun (WGS) entry which is preliminary data.</text>
</comment>
<comment type="similarity">
    <text evidence="1">Belongs to the protein kinase superfamily.</text>
</comment>
<dbReference type="InterPro" id="IPR011009">
    <property type="entry name" value="Kinase-like_dom_sf"/>
</dbReference>
<dbReference type="EMBL" id="KZ308518">
    <property type="protein sequence ID" value="KAG8230921.1"/>
    <property type="molecule type" value="Genomic_DNA"/>
</dbReference>
<dbReference type="Gene3D" id="1.10.510.10">
    <property type="entry name" value="Transferase(Phosphotransferase) domain 1"/>
    <property type="match status" value="1"/>
</dbReference>
<evidence type="ECO:0000313" key="4">
    <source>
        <dbReference type="Proteomes" id="UP000792457"/>
    </source>
</evidence>
<keyword evidence="4" id="KW-1185">Reference proteome</keyword>
<dbReference type="PROSITE" id="PS50011">
    <property type="entry name" value="PROTEIN_KINASE_DOM"/>
    <property type="match status" value="1"/>
</dbReference>
<dbReference type="PANTHER" id="PTHR12984">
    <property type="entry name" value="SCY1-RELATED S/T PROTEIN KINASE-LIKE"/>
    <property type="match status" value="1"/>
</dbReference>
<protein>
    <recommendedName>
        <fullName evidence="2">Protein kinase domain-containing protein</fullName>
    </recommendedName>
</protein>
<dbReference type="SUPFAM" id="SSF56112">
    <property type="entry name" value="Protein kinase-like (PK-like)"/>
    <property type="match status" value="1"/>
</dbReference>
<dbReference type="InterPro" id="IPR051177">
    <property type="entry name" value="CIK-Related_Protein"/>
</dbReference>
<dbReference type="Proteomes" id="UP000792457">
    <property type="component" value="Unassembled WGS sequence"/>
</dbReference>
<accession>A0A8K0KB48</accession>
<reference evidence="3" key="1">
    <citation type="submission" date="2013-04" db="EMBL/GenBank/DDBJ databases">
        <authorList>
            <person name="Qu J."/>
            <person name="Murali S.C."/>
            <person name="Bandaranaike D."/>
            <person name="Bellair M."/>
            <person name="Blankenburg K."/>
            <person name="Chao H."/>
            <person name="Dinh H."/>
            <person name="Doddapaneni H."/>
            <person name="Downs B."/>
            <person name="Dugan-Rocha S."/>
            <person name="Elkadiri S."/>
            <person name="Gnanaolivu R.D."/>
            <person name="Hernandez B."/>
            <person name="Javaid M."/>
            <person name="Jayaseelan J.C."/>
            <person name="Lee S."/>
            <person name="Li M."/>
            <person name="Ming W."/>
            <person name="Munidasa M."/>
            <person name="Muniz J."/>
            <person name="Nguyen L."/>
            <person name="Ongeri F."/>
            <person name="Osuji N."/>
            <person name="Pu L.-L."/>
            <person name="Puazo M."/>
            <person name="Qu C."/>
            <person name="Quiroz J."/>
            <person name="Raj R."/>
            <person name="Weissenberger G."/>
            <person name="Xin Y."/>
            <person name="Zou X."/>
            <person name="Han Y."/>
            <person name="Richards S."/>
            <person name="Worley K."/>
            <person name="Muzny D."/>
            <person name="Gibbs R."/>
        </authorList>
    </citation>
    <scope>NUCLEOTIDE SEQUENCE</scope>
    <source>
        <strain evidence="3">Sampled in the wild</strain>
    </source>
</reference>
<dbReference type="GO" id="GO:0004672">
    <property type="term" value="F:protein kinase activity"/>
    <property type="evidence" value="ECO:0007669"/>
    <property type="project" value="InterPro"/>
</dbReference>
<dbReference type="SMART" id="SM00220">
    <property type="entry name" value="S_TKc"/>
    <property type="match status" value="1"/>
</dbReference>
<dbReference type="OrthoDB" id="9942861at2759"/>
<reference evidence="3" key="2">
    <citation type="submission" date="2017-10" db="EMBL/GenBank/DDBJ databases">
        <title>Ladona fulva Genome sequencing and assembly.</title>
        <authorList>
            <person name="Murali S."/>
            <person name="Richards S."/>
            <person name="Bandaranaike D."/>
            <person name="Bellair M."/>
            <person name="Blankenburg K."/>
            <person name="Chao H."/>
            <person name="Dinh H."/>
            <person name="Doddapaneni H."/>
            <person name="Dugan-Rocha S."/>
            <person name="Elkadiri S."/>
            <person name="Gnanaolivu R."/>
            <person name="Hernandez B."/>
            <person name="Skinner E."/>
            <person name="Javaid M."/>
            <person name="Lee S."/>
            <person name="Li M."/>
            <person name="Ming W."/>
            <person name="Munidasa M."/>
            <person name="Muniz J."/>
            <person name="Nguyen L."/>
            <person name="Hughes D."/>
            <person name="Osuji N."/>
            <person name="Pu L.-L."/>
            <person name="Puazo M."/>
            <person name="Qu C."/>
            <person name="Quiroz J."/>
            <person name="Raj R."/>
            <person name="Weissenberger G."/>
            <person name="Xin Y."/>
            <person name="Zou X."/>
            <person name="Han Y."/>
            <person name="Worley K."/>
            <person name="Muzny D."/>
            <person name="Gibbs R."/>
        </authorList>
    </citation>
    <scope>NUCLEOTIDE SEQUENCE</scope>
    <source>
        <strain evidence="3">Sampled in the wild</strain>
    </source>
</reference>
<feature type="domain" description="Protein kinase" evidence="2">
    <location>
        <begin position="1"/>
        <end position="264"/>
    </location>
</feature>
<proteinExistence type="inferred from homology"/>
<gene>
    <name evidence="3" type="ORF">J437_LFUL002953</name>
</gene>
<name>A0A8K0KB48_LADFU</name>
<organism evidence="3 4">
    <name type="scientific">Ladona fulva</name>
    <name type="common">Scarce chaser dragonfly</name>
    <name type="synonym">Libellula fulva</name>
    <dbReference type="NCBI Taxonomy" id="123851"/>
    <lineage>
        <taxon>Eukaryota</taxon>
        <taxon>Metazoa</taxon>
        <taxon>Ecdysozoa</taxon>
        <taxon>Arthropoda</taxon>
        <taxon>Hexapoda</taxon>
        <taxon>Insecta</taxon>
        <taxon>Pterygota</taxon>
        <taxon>Palaeoptera</taxon>
        <taxon>Odonata</taxon>
        <taxon>Epiprocta</taxon>
        <taxon>Anisoptera</taxon>
        <taxon>Libelluloidea</taxon>
        <taxon>Libellulidae</taxon>
        <taxon>Ladona</taxon>
    </lineage>
</organism>
<dbReference type="InterPro" id="IPR000719">
    <property type="entry name" value="Prot_kinase_dom"/>
</dbReference>
<dbReference type="AlphaFoldDB" id="A0A8K0KB48"/>